<gene>
    <name evidence="1" type="ORF">VZ94_15755</name>
</gene>
<keyword evidence="2" id="KW-1185">Reference proteome</keyword>
<dbReference type="Proteomes" id="UP000033684">
    <property type="component" value="Unassembled WGS sequence"/>
</dbReference>
<evidence type="ECO:0000313" key="1">
    <source>
        <dbReference type="EMBL" id="KJV05771.1"/>
    </source>
</evidence>
<reference evidence="2" key="1">
    <citation type="submission" date="2015-03" db="EMBL/GenBank/DDBJ databases">
        <title>Draft genome sequence of a novel methanotroph (Sn10-6) isolated from flooded ricefield rhizosphere in India.</title>
        <authorList>
            <person name="Pandit P.S."/>
            <person name="Pore S.D."/>
            <person name="Arora P."/>
            <person name="Kapse N.G."/>
            <person name="Dhakephalkar P.K."/>
            <person name="Rahalkar M.C."/>
        </authorList>
    </citation>
    <scope>NUCLEOTIDE SEQUENCE [LARGE SCALE GENOMIC DNA]</scope>
    <source>
        <strain evidence="2">Sn10-6</strain>
    </source>
</reference>
<proteinExistence type="predicted"/>
<name>A0A0F3IG93_9GAMM</name>
<organism evidence="1 2">
    <name type="scientific">Methylocucumis oryzae</name>
    <dbReference type="NCBI Taxonomy" id="1632867"/>
    <lineage>
        <taxon>Bacteria</taxon>
        <taxon>Pseudomonadati</taxon>
        <taxon>Pseudomonadota</taxon>
        <taxon>Gammaproteobacteria</taxon>
        <taxon>Methylococcales</taxon>
        <taxon>Methylococcaceae</taxon>
        <taxon>Methylocucumis</taxon>
    </lineage>
</organism>
<dbReference type="RefSeq" id="WP_045779957.1">
    <property type="nucleotide sequence ID" value="NZ_LAJX01000174.1"/>
</dbReference>
<reference evidence="1 2" key="2">
    <citation type="journal article" date="2016" name="Microb. Ecol.">
        <title>Genome Characteristics of a Novel Type I Methanotroph (Sn10-6) Isolated from a Flooded Indian Rice Field.</title>
        <authorList>
            <person name="Rahalkar M.C."/>
            <person name="Pandit P.S."/>
            <person name="Dhakephalkar P.K."/>
            <person name="Pore S."/>
            <person name="Arora P."/>
            <person name="Kapse N."/>
        </authorList>
    </citation>
    <scope>NUCLEOTIDE SEQUENCE [LARGE SCALE GENOMIC DNA]</scope>
    <source>
        <strain evidence="1 2">Sn10-6</strain>
    </source>
</reference>
<dbReference type="AlphaFoldDB" id="A0A0F3IG93"/>
<dbReference type="EMBL" id="LAJX01000174">
    <property type="protein sequence ID" value="KJV05771.1"/>
    <property type="molecule type" value="Genomic_DNA"/>
</dbReference>
<evidence type="ECO:0008006" key="3">
    <source>
        <dbReference type="Google" id="ProtNLM"/>
    </source>
</evidence>
<accession>A0A0F3IG93</accession>
<comment type="caution">
    <text evidence="1">The sequence shown here is derived from an EMBL/GenBank/DDBJ whole genome shotgun (WGS) entry which is preliminary data.</text>
</comment>
<protein>
    <recommendedName>
        <fullName evidence="3">SpoVT-AbrB domain-containing protein</fullName>
    </recommendedName>
</protein>
<evidence type="ECO:0000313" key="2">
    <source>
        <dbReference type="Proteomes" id="UP000033684"/>
    </source>
</evidence>
<sequence>MLVPKEFEFIGINQVEIRKKGNSNIITPLRKSWKSFAGLPEADEDFLIDRPDVVQMDRDIF</sequence>